<evidence type="ECO:0000259" key="1">
    <source>
        <dbReference type="Pfam" id="PF01370"/>
    </source>
</evidence>
<dbReference type="SUPFAM" id="SSF51735">
    <property type="entry name" value="NAD(P)-binding Rossmann-fold domains"/>
    <property type="match status" value="1"/>
</dbReference>
<dbReference type="AlphaFoldDB" id="A0A1W4XUA1"/>
<organism evidence="3 4">
    <name type="scientific">Agrilus planipennis</name>
    <name type="common">Emerald ash borer</name>
    <name type="synonym">Agrilus marcopoli</name>
    <dbReference type="NCBI Taxonomy" id="224129"/>
    <lineage>
        <taxon>Eukaryota</taxon>
        <taxon>Metazoa</taxon>
        <taxon>Ecdysozoa</taxon>
        <taxon>Arthropoda</taxon>
        <taxon>Hexapoda</taxon>
        <taxon>Insecta</taxon>
        <taxon>Pterygota</taxon>
        <taxon>Neoptera</taxon>
        <taxon>Endopterygota</taxon>
        <taxon>Coleoptera</taxon>
        <taxon>Polyphaga</taxon>
        <taxon>Elateriformia</taxon>
        <taxon>Buprestoidea</taxon>
        <taxon>Buprestidae</taxon>
        <taxon>Agrilinae</taxon>
        <taxon>Agrilus</taxon>
    </lineage>
</organism>
<dbReference type="Proteomes" id="UP000192223">
    <property type="component" value="Unplaced"/>
</dbReference>
<evidence type="ECO:0000313" key="4">
    <source>
        <dbReference type="RefSeq" id="XP_018336000.1"/>
    </source>
</evidence>
<evidence type="ECO:0000313" key="3">
    <source>
        <dbReference type="Proteomes" id="UP000192223"/>
    </source>
</evidence>
<dbReference type="Pfam" id="PF08338">
    <property type="entry name" value="DUF1731"/>
    <property type="match status" value="1"/>
</dbReference>
<dbReference type="Pfam" id="PF01370">
    <property type="entry name" value="Epimerase"/>
    <property type="match status" value="1"/>
</dbReference>
<dbReference type="InterPro" id="IPR010099">
    <property type="entry name" value="SDR39U1"/>
</dbReference>
<dbReference type="InterPro" id="IPR013549">
    <property type="entry name" value="DUF1731"/>
</dbReference>
<feature type="domain" description="NAD-dependent epimerase/dehydratase" evidence="1">
    <location>
        <begin position="6"/>
        <end position="215"/>
    </location>
</feature>
<keyword evidence="3" id="KW-1185">Reference proteome</keyword>
<proteinExistence type="predicted"/>
<evidence type="ECO:0000259" key="2">
    <source>
        <dbReference type="Pfam" id="PF08338"/>
    </source>
</evidence>
<accession>A0A1W4XUA1</accession>
<dbReference type="InterPro" id="IPR001509">
    <property type="entry name" value="Epimerase_deHydtase"/>
</dbReference>
<dbReference type="GeneID" id="108744633"/>
<gene>
    <name evidence="4" type="primary">LOC108744633</name>
</gene>
<dbReference type="Gene3D" id="3.40.50.720">
    <property type="entry name" value="NAD(P)-binding Rossmann-like Domain"/>
    <property type="match status" value="1"/>
</dbReference>
<dbReference type="FunCoup" id="A0A1W4XUA1">
    <property type="interactions" value="323"/>
</dbReference>
<dbReference type="NCBIfam" id="TIGR01777">
    <property type="entry name" value="yfcH"/>
    <property type="match status" value="1"/>
</dbReference>
<dbReference type="InParanoid" id="A0A1W4XUA1"/>
<sequence>MTSGTVVVGGGSGFIGSYLSKLLSAKGYDVHIISRMPGIQRMTWTDLKEKGLPEPTTAVVNLAGQNVLDPSRRWTTGFKQNVWNSRVNTTTALANAINRAETTPTAFVTMSGVGIYKPCESTIYNESKETTEFDFLSKLCHTWEKSAVLLSDKACRVVNLRSGVVLGRNGGMIKQLYWPFYLGLGGPIGNGKQYLPWIHVIDLCRLILFSIEKSNVTGPMNAVAPDIVTNAKFTSVLADTMKRPAVFPVPAFVLDVIFNGERAKMMTQGQKVIPEKASNLGFNFLYPKIEDACRITIEGKETDNLEFA</sequence>
<reference evidence="4" key="1">
    <citation type="submission" date="2025-08" db="UniProtKB">
        <authorList>
            <consortium name="RefSeq"/>
        </authorList>
    </citation>
    <scope>IDENTIFICATION</scope>
    <source>
        <tissue evidence="4">Entire body</tissue>
    </source>
</reference>
<dbReference type="KEGG" id="apln:108744633"/>
<feature type="domain" description="DUF1731" evidence="2">
    <location>
        <begin position="249"/>
        <end position="294"/>
    </location>
</feature>
<dbReference type="OrthoDB" id="276721at2759"/>
<dbReference type="PANTHER" id="PTHR11092">
    <property type="entry name" value="SUGAR NUCLEOTIDE EPIMERASE RELATED"/>
    <property type="match status" value="1"/>
</dbReference>
<dbReference type="STRING" id="224129.A0A1W4XUA1"/>
<name>A0A1W4XUA1_AGRPL</name>
<dbReference type="RefSeq" id="XP_018336000.1">
    <property type="nucleotide sequence ID" value="XM_018480498.2"/>
</dbReference>
<dbReference type="InterPro" id="IPR036291">
    <property type="entry name" value="NAD(P)-bd_dom_sf"/>
</dbReference>
<dbReference type="PANTHER" id="PTHR11092:SF0">
    <property type="entry name" value="EPIMERASE FAMILY PROTEIN SDR39U1"/>
    <property type="match status" value="1"/>
</dbReference>
<protein>
    <submittedName>
        <fullName evidence="4">Epimerase family protein SDR39U1</fullName>
    </submittedName>
</protein>